<gene>
    <name evidence="9" type="ORF">RJ639_022032</name>
</gene>
<evidence type="ECO:0000256" key="2">
    <source>
        <dbReference type="ARBA" id="ARBA00012513"/>
    </source>
</evidence>
<comment type="catalytic activity">
    <reaction evidence="6">
        <text>L-seryl-[protein] + ATP = O-phospho-L-seryl-[protein] + ADP + H(+)</text>
        <dbReference type="Rhea" id="RHEA:17989"/>
        <dbReference type="Rhea" id="RHEA-COMP:9863"/>
        <dbReference type="Rhea" id="RHEA-COMP:11604"/>
        <dbReference type="ChEBI" id="CHEBI:15378"/>
        <dbReference type="ChEBI" id="CHEBI:29999"/>
        <dbReference type="ChEBI" id="CHEBI:30616"/>
        <dbReference type="ChEBI" id="CHEBI:83421"/>
        <dbReference type="ChEBI" id="CHEBI:456216"/>
        <dbReference type="EC" id="2.7.11.1"/>
    </reaction>
</comment>
<evidence type="ECO:0000256" key="1">
    <source>
        <dbReference type="ARBA" id="ARBA00004167"/>
    </source>
</evidence>
<comment type="catalytic activity">
    <reaction evidence="5">
        <text>L-threonyl-[protein] + ATP = O-phospho-L-threonyl-[protein] + ADP + H(+)</text>
        <dbReference type="Rhea" id="RHEA:46608"/>
        <dbReference type="Rhea" id="RHEA-COMP:11060"/>
        <dbReference type="Rhea" id="RHEA-COMP:11605"/>
        <dbReference type="ChEBI" id="CHEBI:15378"/>
        <dbReference type="ChEBI" id="CHEBI:30013"/>
        <dbReference type="ChEBI" id="CHEBI:30616"/>
        <dbReference type="ChEBI" id="CHEBI:61977"/>
        <dbReference type="ChEBI" id="CHEBI:456216"/>
        <dbReference type="EC" id="2.7.11.1"/>
    </reaction>
</comment>
<reference evidence="9" key="1">
    <citation type="submission" date="2022-12" db="EMBL/GenBank/DDBJ databases">
        <title>Draft genome assemblies for two species of Escallonia (Escalloniales).</title>
        <authorList>
            <person name="Chanderbali A."/>
            <person name="Dervinis C."/>
            <person name="Anghel I."/>
            <person name="Soltis D."/>
            <person name="Soltis P."/>
            <person name="Zapata F."/>
        </authorList>
    </citation>
    <scope>NUCLEOTIDE SEQUENCE</scope>
    <source>
        <strain evidence="9">UCBG64.0493</strain>
        <tissue evidence="9">Leaf</tissue>
    </source>
</reference>
<evidence type="ECO:0000256" key="4">
    <source>
        <dbReference type="ARBA" id="ARBA00023180"/>
    </source>
</evidence>
<evidence type="ECO:0000313" key="10">
    <source>
        <dbReference type="Proteomes" id="UP001188597"/>
    </source>
</evidence>
<dbReference type="Pfam" id="PF13947">
    <property type="entry name" value="GUB_WAK_bind"/>
    <property type="match status" value="1"/>
</dbReference>
<feature type="domain" description="Wall-associated receptor kinase C-terminal" evidence="8">
    <location>
        <begin position="159"/>
        <end position="237"/>
    </location>
</feature>
<dbReference type="InterPro" id="IPR025287">
    <property type="entry name" value="WAK_GUB"/>
</dbReference>
<keyword evidence="10" id="KW-1185">Reference proteome</keyword>
<dbReference type="PANTHER" id="PTHR33138">
    <property type="entry name" value="OS01G0690200 PROTEIN"/>
    <property type="match status" value="1"/>
</dbReference>
<keyword evidence="4" id="KW-0325">Glycoprotein</keyword>
<comment type="subcellular location">
    <subcellularLocation>
        <location evidence="1">Membrane</location>
        <topology evidence="1">Single-pass membrane protein</topology>
    </subcellularLocation>
</comment>
<organism evidence="9 10">
    <name type="scientific">Escallonia herrerae</name>
    <dbReference type="NCBI Taxonomy" id="1293975"/>
    <lineage>
        <taxon>Eukaryota</taxon>
        <taxon>Viridiplantae</taxon>
        <taxon>Streptophyta</taxon>
        <taxon>Embryophyta</taxon>
        <taxon>Tracheophyta</taxon>
        <taxon>Spermatophyta</taxon>
        <taxon>Magnoliopsida</taxon>
        <taxon>eudicotyledons</taxon>
        <taxon>Gunneridae</taxon>
        <taxon>Pentapetalae</taxon>
        <taxon>asterids</taxon>
        <taxon>campanulids</taxon>
        <taxon>Escalloniales</taxon>
        <taxon>Escalloniaceae</taxon>
        <taxon>Escallonia</taxon>
    </lineage>
</organism>
<feature type="domain" description="Wall-associated receptor kinase galacturonan-binding" evidence="7">
    <location>
        <begin position="71"/>
        <end position="136"/>
    </location>
</feature>
<evidence type="ECO:0000313" key="9">
    <source>
        <dbReference type="EMBL" id="KAK3000965.1"/>
    </source>
</evidence>
<dbReference type="Pfam" id="PF14380">
    <property type="entry name" value="WAK_assoc"/>
    <property type="match status" value="1"/>
</dbReference>
<dbReference type="Proteomes" id="UP001188597">
    <property type="component" value="Unassembled WGS sequence"/>
</dbReference>
<dbReference type="GO" id="GO:0030247">
    <property type="term" value="F:polysaccharide binding"/>
    <property type="evidence" value="ECO:0007669"/>
    <property type="project" value="InterPro"/>
</dbReference>
<evidence type="ECO:0000256" key="5">
    <source>
        <dbReference type="ARBA" id="ARBA00047899"/>
    </source>
</evidence>
<sequence>MKWLPCGALVHGLAVEHGVNGSMCVDNALLDVLTFLNPAILKILLPTGISILIHAFFVELVQSADWEYEACRPRNCTSGPNIGYPFYIEDDKNDTSVCGYPSFNVACENDKPLYATSCRNYIVEDIFYEEHSIRLVNAENYPHNLIAYASNATPRSYAVLNAGKDKMNFSAMPCESYVAAPVELEGGRDNQTERIDYTKLLKNGFTLERSAAISCTECEKTGGYCGYNHTEEVYFCCDGDYSKRCSNGRLPNSS</sequence>
<keyword evidence="3" id="KW-0732">Signal</keyword>
<dbReference type="EC" id="2.7.11.1" evidence="2"/>
<dbReference type="GO" id="GO:0004674">
    <property type="term" value="F:protein serine/threonine kinase activity"/>
    <property type="evidence" value="ECO:0007669"/>
    <property type="project" value="UniProtKB-EC"/>
</dbReference>
<name>A0AA88V5T5_9ASTE</name>
<comment type="caution">
    <text evidence="9">The sequence shown here is derived from an EMBL/GenBank/DDBJ whole genome shotgun (WGS) entry which is preliminary data.</text>
</comment>
<protein>
    <recommendedName>
        <fullName evidence="2">non-specific serine/threonine protein kinase</fullName>
        <ecNumber evidence="2">2.7.11.1</ecNumber>
    </recommendedName>
</protein>
<dbReference type="InterPro" id="IPR032872">
    <property type="entry name" value="WAK_assoc_C"/>
</dbReference>
<evidence type="ECO:0000256" key="3">
    <source>
        <dbReference type="ARBA" id="ARBA00022729"/>
    </source>
</evidence>
<evidence type="ECO:0000256" key="6">
    <source>
        <dbReference type="ARBA" id="ARBA00048679"/>
    </source>
</evidence>
<dbReference type="PANTHER" id="PTHR33138:SF75">
    <property type="entry name" value="WALL-ASSOCIATED RECEPTOR KINASE GALACTURONAN-BINDING DOMAIN-CONTAINING PROTEIN"/>
    <property type="match status" value="1"/>
</dbReference>
<evidence type="ECO:0000259" key="8">
    <source>
        <dbReference type="Pfam" id="PF14380"/>
    </source>
</evidence>
<accession>A0AA88V5T5</accession>
<proteinExistence type="predicted"/>
<dbReference type="GO" id="GO:0016020">
    <property type="term" value="C:membrane"/>
    <property type="evidence" value="ECO:0007669"/>
    <property type="project" value="UniProtKB-SubCell"/>
</dbReference>
<dbReference type="AlphaFoldDB" id="A0AA88V5T5"/>
<dbReference type="EMBL" id="JAVXUP010002877">
    <property type="protein sequence ID" value="KAK3000965.1"/>
    <property type="molecule type" value="Genomic_DNA"/>
</dbReference>
<evidence type="ECO:0000259" key="7">
    <source>
        <dbReference type="Pfam" id="PF13947"/>
    </source>
</evidence>